<proteinExistence type="predicted"/>
<accession>A0ABQ6CKI5</accession>
<reference evidence="2" key="1">
    <citation type="journal article" date="2019" name="Int. J. Syst. Evol. Microbiol.">
        <title>The Global Catalogue of Microorganisms (GCM) 10K type strain sequencing project: providing services to taxonomists for standard genome sequencing and annotation.</title>
        <authorList>
            <consortium name="The Broad Institute Genomics Platform"/>
            <consortium name="The Broad Institute Genome Sequencing Center for Infectious Disease"/>
            <person name="Wu L."/>
            <person name="Ma J."/>
        </authorList>
    </citation>
    <scope>NUCLEOTIDE SEQUENCE [LARGE SCALE GENOMIC DNA]</scope>
    <source>
        <strain evidence="2">NBRC 101365</strain>
    </source>
</reference>
<dbReference type="EMBL" id="BSPC01000033">
    <property type="protein sequence ID" value="GLS20709.1"/>
    <property type="molecule type" value="Genomic_DNA"/>
</dbReference>
<evidence type="ECO:0000313" key="1">
    <source>
        <dbReference type="EMBL" id="GLS20709.1"/>
    </source>
</evidence>
<organism evidence="1 2">
    <name type="scientific">Labrys miyagiensis</name>
    <dbReference type="NCBI Taxonomy" id="346912"/>
    <lineage>
        <taxon>Bacteria</taxon>
        <taxon>Pseudomonadati</taxon>
        <taxon>Pseudomonadota</taxon>
        <taxon>Alphaproteobacteria</taxon>
        <taxon>Hyphomicrobiales</taxon>
        <taxon>Xanthobacteraceae</taxon>
        <taxon>Labrys</taxon>
    </lineage>
</organism>
<dbReference type="Proteomes" id="UP001156882">
    <property type="component" value="Unassembled WGS sequence"/>
</dbReference>
<name>A0ABQ6CKI5_9HYPH</name>
<protein>
    <submittedName>
        <fullName evidence="1">Uncharacterized protein</fullName>
    </submittedName>
</protein>
<gene>
    <name evidence="1" type="ORF">GCM10007874_37260</name>
</gene>
<keyword evidence="2" id="KW-1185">Reference proteome</keyword>
<sequence length="205" mass="22910">MPHITLTLDQDTADMLAARIDDAAPSLEDVAYQALYQVAQQRDENVGYRRRCTCGWLEKFADNPELPVHFDAQTNEYWITDNPARSSLIVRYCFSCGGAAPLSKRHSLFAHVPPTEKSRLAKLCEGIVTFEDAINRLGPPDFDTPGGMMVPSGDESDQEKSIILRTLMYRGLSDTADLLFSQRPNSDGVSLMVWAKPLEDKRKAD</sequence>
<comment type="caution">
    <text evidence="1">The sequence shown here is derived from an EMBL/GenBank/DDBJ whole genome shotgun (WGS) entry which is preliminary data.</text>
</comment>
<evidence type="ECO:0000313" key="2">
    <source>
        <dbReference type="Proteomes" id="UP001156882"/>
    </source>
</evidence>